<dbReference type="EMBL" id="ATAX01000036">
    <property type="protein sequence ID" value="EWM52270.1"/>
    <property type="molecule type" value="Genomic_DNA"/>
</dbReference>
<dbReference type="eggNOG" id="COG4886">
    <property type="taxonomic scope" value="Bacteria"/>
</dbReference>
<dbReference type="OrthoDB" id="1817767at2"/>
<keyword evidence="1" id="KW-0732">Signal</keyword>
<dbReference type="PANTHER" id="PTHR45661">
    <property type="entry name" value="SURFACE ANTIGEN"/>
    <property type="match status" value="1"/>
</dbReference>
<dbReference type="PANTHER" id="PTHR45661:SF3">
    <property type="entry name" value="IG-LIKE DOMAIN-CONTAINING PROTEIN"/>
    <property type="match status" value="1"/>
</dbReference>
<accession>W7UTX8</accession>
<evidence type="ECO:0000313" key="2">
    <source>
        <dbReference type="EMBL" id="EWM52270.1"/>
    </source>
</evidence>
<evidence type="ECO:0000256" key="1">
    <source>
        <dbReference type="SAM" id="SignalP"/>
    </source>
</evidence>
<dbReference type="InterPro" id="IPR053139">
    <property type="entry name" value="Surface_bspA-like"/>
</dbReference>
<dbReference type="InterPro" id="IPR032675">
    <property type="entry name" value="LRR_dom_sf"/>
</dbReference>
<dbReference type="SUPFAM" id="SSF52058">
    <property type="entry name" value="L domain-like"/>
    <property type="match status" value="1"/>
</dbReference>
<protein>
    <recommendedName>
        <fullName evidence="4">Dockerin domain-containing protein</fullName>
    </recommendedName>
</protein>
<dbReference type="InterPro" id="IPR026906">
    <property type="entry name" value="LRR_5"/>
</dbReference>
<evidence type="ECO:0000313" key="3">
    <source>
        <dbReference type="Proteomes" id="UP000019365"/>
    </source>
</evidence>
<name>W7UTX8_RUMFL</name>
<comment type="caution">
    <text evidence="2">The sequence shown here is derived from an EMBL/GenBank/DDBJ whole genome shotgun (WGS) entry which is preliminary data.</text>
</comment>
<proteinExistence type="predicted"/>
<dbReference type="RefSeq" id="WP_037301281.1">
    <property type="nucleotide sequence ID" value="NZ_ATAX01000036.1"/>
</dbReference>
<dbReference type="PATRIC" id="fig|1341157.4.peg.3041"/>
<dbReference type="AlphaFoldDB" id="W7UTX8"/>
<organism evidence="2 3">
    <name type="scientific">Ruminococcus flavefaciens 007c</name>
    <dbReference type="NCBI Taxonomy" id="1341157"/>
    <lineage>
        <taxon>Bacteria</taxon>
        <taxon>Bacillati</taxon>
        <taxon>Bacillota</taxon>
        <taxon>Clostridia</taxon>
        <taxon>Eubacteriales</taxon>
        <taxon>Oscillospiraceae</taxon>
        <taxon>Ruminococcus</taxon>
    </lineage>
</organism>
<dbReference type="PROSITE" id="PS00018">
    <property type="entry name" value="EF_HAND_1"/>
    <property type="match status" value="1"/>
</dbReference>
<dbReference type="Pfam" id="PF13306">
    <property type="entry name" value="LRR_5"/>
    <property type="match status" value="1"/>
</dbReference>
<feature type="signal peptide" evidence="1">
    <location>
        <begin position="1"/>
        <end position="20"/>
    </location>
</feature>
<sequence length="575" mass="63993">MKLIKHFTSAMLSVAIIAGAAATGLSTKIDTNAANDVLMYETVLSNWQSRINAEKAKFPNGAYWNHKGKSSYDENTYSYTPCNHTPEKVKGACQCSKTYTPPARLSDWSLTDSGTVGQCYGFASKLAQDIWGTTQFIHGTINSNYEPKVGDNVRLSFSVKTSAGSKAQPHSIFITGISGENITFADCNGDLEDCKIKWDQTRYYQSVDAFDVQYPDKNGVMQKAILYKGNANSRITVTKTYLREHGVFFERPAISGDLNMNGMLDSGDAGIFESTVMQDGRTARSNWAPLSFYDVNGDGYVNTDDYNEIRYGRNNLRIIRSNENVTCRWKSCNHINGFLFNDGSYYVKNDIGGVSWIGTLDSEVTNLTVSSRVYCPSDKTWYDVTEIGYEARGNGGGYRTCTANTKIQTFTIPDTVKKIHSYAFDGGALRSFYFGGSNSQLETIDNYAFYNCKSLTFIDLRKAKNLTTIGDNAFEGCDKLRYIDLPFTPSINIGTSAKGSIFGNNKTNSTTLYVNNPNNAASPASNYQVLKFGSKDLNYWTDGQVKMYGKLFKVYLRDQYISQKGIYQGFLNPPQ</sequence>
<gene>
    <name evidence="2" type="ORF">RF007C_13030</name>
</gene>
<dbReference type="InterPro" id="IPR018247">
    <property type="entry name" value="EF_Hand_1_Ca_BS"/>
</dbReference>
<reference evidence="2 3" key="1">
    <citation type="journal article" date="2014" name="PLoS ONE">
        <title>Rumen cellulosomics: divergent fiber-degrading strategies revealed by comparative genome-wide analysis of six ruminococcal strains.</title>
        <authorList>
            <person name="Dassa B."/>
            <person name="Borovok I."/>
            <person name="Ruimy-Israeli V."/>
            <person name="Lamed R."/>
            <person name="Flint H.J."/>
            <person name="Duncan S.H."/>
            <person name="Henrissat B."/>
            <person name="Coutinho P."/>
            <person name="Morrison M."/>
            <person name="Mosoni P."/>
            <person name="Yeoman C.J."/>
            <person name="White B.A."/>
            <person name="Bayer E.A."/>
        </authorList>
    </citation>
    <scope>NUCLEOTIDE SEQUENCE [LARGE SCALE GENOMIC DNA]</scope>
    <source>
        <strain evidence="2 3">007c</strain>
    </source>
</reference>
<evidence type="ECO:0008006" key="4">
    <source>
        <dbReference type="Google" id="ProtNLM"/>
    </source>
</evidence>
<dbReference type="Gene3D" id="1.10.1330.10">
    <property type="entry name" value="Dockerin domain"/>
    <property type="match status" value="1"/>
</dbReference>
<dbReference type="Gene3D" id="3.80.10.10">
    <property type="entry name" value="Ribonuclease Inhibitor"/>
    <property type="match status" value="1"/>
</dbReference>
<dbReference type="SUPFAM" id="SSF63446">
    <property type="entry name" value="Type I dockerin domain"/>
    <property type="match status" value="1"/>
</dbReference>
<feature type="chain" id="PRO_5004905101" description="Dockerin domain-containing protein" evidence="1">
    <location>
        <begin position="21"/>
        <end position="575"/>
    </location>
</feature>
<dbReference type="Proteomes" id="UP000019365">
    <property type="component" value="Unassembled WGS sequence"/>
</dbReference>
<dbReference type="InterPro" id="IPR036439">
    <property type="entry name" value="Dockerin_dom_sf"/>
</dbReference>
<dbReference type="GO" id="GO:0000272">
    <property type="term" value="P:polysaccharide catabolic process"/>
    <property type="evidence" value="ECO:0007669"/>
    <property type="project" value="InterPro"/>
</dbReference>
<keyword evidence="3" id="KW-1185">Reference proteome</keyword>